<dbReference type="Gene3D" id="1.10.3090.10">
    <property type="entry name" value="cca-adding enzyme, domain 2"/>
    <property type="match status" value="1"/>
</dbReference>
<accession>A0A166VHE5</accession>
<dbReference type="EMBL" id="AZGY01000001">
    <property type="protein sequence ID" value="OAA33664.1"/>
    <property type="molecule type" value="Genomic_DNA"/>
</dbReference>
<evidence type="ECO:0000256" key="1">
    <source>
        <dbReference type="ARBA" id="ARBA00007265"/>
    </source>
</evidence>
<dbReference type="PANTHER" id="PTHR13734:SF5">
    <property type="entry name" value="CCA TRNA NUCLEOTIDYLTRANSFERASE, MITOCHONDRIAL"/>
    <property type="match status" value="1"/>
</dbReference>
<dbReference type="GO" id="GO:0003723">
    <property type="term" value="F:RNA binding"/>
    <property type="evidence" value="ECO:0007669"/>
    <property type="project" value="UniProtKB-KW"/>
</dbReference>
<dbReference type="FunFam" id="3.30.460.10:FF:000019">
    <property type="entry name" value="tRNA nucleotidyltransferase cca2"/>
    <property type="match status" value="1"/>
</dbReference>
<reference evidence="8 9" key="1">
    <citation type="journal article" date="2016" name="Genome Biol. Evol.">
        <title>Divergent and convergent evolution of fungal pathogenicity.</title>
        <authorList>
            <person name="Shang Y."/>
            <person name="Xiao G."/>
            <person name="Zheng P."/>
            <person name="Cen K."/>
            <person name="Zhan S."/>
            <person name="Wang C."/>
        </authorList>
    </citation>
    <scope>NUCLEOTIDE SEQUENCE [LARGE SCALE GENOMIC DNA]</scope>
    <source>
        <strain evidence="8 9">RCEF 2490</strain>
    </source>
</reference>
<evidence type="ECO:0000256" key="2">
    <source>
        <dbReference type="ARBA" id="ARBA00022679"/>
    </source>
</evidence>
<comment type="caution">
    <text evidence="8">The sequence shown here is derived from an EMBL/GenBank/DDBJ whole genome shotgun (WGS) entry which is preliminary data.</text>
</comment>
<organism evidence="8 9">
    <name type="scientific">Moelleriella libera RCEF 2490</name>
    <dbReference type="NCBI Taxonomy" id="1081109"/>
    <lineage>
        <taxon>Eukaryota</taxon>
        <taxon>Fungi</taxon>
        <taxon>Dikarya</taxon>
        <taxon>Ascomycota</taxon>
        <taxon>Pezizomycotina</taxon>
        <taxon>Sordariomycetes</taxon>
        <taxon>Hypocreomycetidae</taxon>
        <taxon>Hypocreales</taxon>
        <taxon>Clavicipitaceae</taxon>
        <taxon>Moelleriella</taxon>
    </lineage>
</organism>
<sequence>MTKRSIDAFLSANACMKTLPATRLSQRELQLRHLLLDVSDYVNRVGGPKQPVVIRWAGGWVRDKMLGIESHDVDVAVNEMTGVKFAQLMREYCITDLAIQKHSIKPDDIGNLHQVARNPDKSKHLETAMLRIFGLEIDIVNLRKETYSENSRNPTVEFGTPEEDALRRDATINALFYNIHTGELEDFVGGLHDLEGKLIRTPLDPLETFKDDPLRVLRLVRFASHLNFAIDKTAREVMAHAQVLKSLQLKISRERVGTELEKMLKGNGPRPALELVDKLNLYSSIFTLSAPHDSLRPDTSRWHVAYNCLESLLQDRKPGSLGSLLILSDDAAYVAWNLAAMVPWMAVKRLPTESKKAQALPPVTIAAREGYKASKKLTDIITACHRNFQEILNFKTAVCGKEPVRHARDTLGMAIRRWDSSGGAWTLQVLNALLVEATHIMAEWPADGETARERFIHGWQRFLDQVIELDVYDAPAVKRLLDGHSLAHAFGLGPGKWMGKALDMALEWQFRNPHETNPAGAISEIRRRRSELDIDS</sequence>
<proteinExistence type="inferred from homology"/>
<dbReference type="GO" id="GO:0052927">
    <property type="term" value="F:CC tRNA cytidylyltransferase activity"/>
    <property type="evidence" value="ECO:0007669"/>
    <property type="project" value="TreeGrafter"/>
</dbReference>
<evidence type="ECO:0000259" key="6">
    <source>
        <dbReference type="Pfam" id="PF01743"/>
    </source>
</evidence>
<dbReference type="Pfam" id="PF12627">
    <property type="entry name" value="PolyA_pol_RNAbd"/>
    <property type="match status" value="1"/>
</dbReference>
<keyword evidence="3" id="KW-0547">Nucleotide-binding</keyword>
<name>A0A166VHE5_9HYPO</name>
<dbReference type="Pfam" id="PF01743">
    <property type="entry name" value="PolyA_pol"/>
    <property type="match status" value="1"/>
</dbReference>
<feature type="domain" description="Poly A polymerase head" evidence="6">
    <location>
        <begin position="55"/>
        <end position="200"/>
    </location>
</feature>
<evidence type="ECO:0000256" key="5">
    <source>
        <dbReference type="RuleBase" id="RU003953"/>
    </source>
</evidence>
<evidence type="ECO:0000256" key="3">
    <source>
        <dbReference type="ARBA" id="ARBA00022741"/>
    </source>
</evidence>
<dbReference type="SUPFAM" id="SSF81301">
    <property type="entry name" value="Nucleotidyltransferase"/>
    <property type="match status" value="1"/>
</dbReference>
<dbReference type="AlphaFoldDB" id="A0A166VHE5"/>
<keyword evidence="9" id="KW-1185">Reference proteome</keyword>
<evidence type="ECO:0000259" key="7">
    <source>
        <dbReference type="Pfam" id="PF12627"/>
    </source>
</evidence>
<evidence type="ECO:0000256" key="4">
    <source>
        <dbReference type="ARBA" id="ARBA00022884"/>
    </source>
</evidence>
<feature type="domain" description="tRNA nucleotidyltransferase/poly(A) polymerase RNA and SrmB- binding" evidence="7">
    <location>
        <begin position="227"/>
        <end position="286"/>
    </location>
</feature>
<dbReference type="OrthoDB" id="445712at2759"/>
<dbReference type="Gene3D" id="3.30.460.10">
    <property type="entry name" value="Beta Polymerase, domain 2"/>
    <property type="match status" value="1"/>
</dbReference>
<dbReference type="InterPro" id="IPR032828">
    <property type="entry name" value="PolyA_RNA-bd"/>
</dbReference>
<evidence type="ECO:0000313" key="8">
    <source>
        <dbReference type="EMBL" id="OAA33664.1"/>
    </source>
</evidence>
<dbReference type="PANTHER" id="PTHR13734">
    <property type="entry name" value="TRNA-NUCLEOTIDYLTRANSFERASE"/>
    <property type="match status" value="1"/>
</dbReference>
<keyword evidence="4 5" id="KW-0694">RNA-binding</keyword>
<keyword evidence="2 5" id="KW-0808">Transferase</keyword>
<comment type="similarity">
    <text evidence="1 5">Belongs to the tRNA nucleotidyltransferase/poly(A) polymerase family.</text>
</comment>
<dbReference type="GO" id="GO:0005739">
    <property type="term" value="C:mitochondrion"/>
    <property type="evidence" value="ECO:0007669"/>
    <property type="project" value="UniProtKB-ARBA"/>
</dbReference>
<gene>
    <name evidence="8" type="ORF">AAL_01129</name>
</gene>
<dbReference type="STRING" id="1081109.A0A166VHE5"/>
<dbReference type="Proteomes" id="UP000078544">
    <property type="component" value="Unassembled WGS sequence"/>
</dbReference>
<protein>
    <submittedName>
        <fullName evidence="8">Poly A polymerase, head domain protein</fullName>
    </submittedName>
</protein>
<dbReference type="GO" id="GO:0001680">
    <property type="term" value="P:tRNA 3'-terminal CCA addition"/>
    <property type="evidence" value="ECO:0007669"/>
    <property type="project" value="TreeGrafter"/>
</dbReference>
<evidence type="ECO:0000313" key="9">
    <source>
        <dbReference type="Proteomes" id="UP000078544"/>
    </source>
</evidence>
<dbReference type="GO" id="GO:0000166">
    <property type="term" value="F:nucleotide binding"/>
    <property type="evidence" value="ECO:0007669"/>
    <property type="project" value="UniProtKB-KW"/>
</dbReference>
<dbReference type="CDD" id="cd05398">
    <property type="entry name" value="NT_ClassII-CCAase"/>
    <property type="match status" value="1"/>
</dbReference>
<dbReference type="InterPro" id="IPR043519">
    <property type="entry name" value="NT_sf"/>
</dbReference>
<dbReference type="InterPro" id="IPR002646">
    <property type="entry name" value="PolA_pol_head_dom"/>
</dbReference>
<dbReference type="GO" id="GO:0052929">
    <property type="term" value="F:ATP:3'-cytidine-cytidine-tRNA adenylyltransferase activity"/>
    <property type="evidence" value="ECO:0007669"/>
    <property type="project" value="TreeGrafter"/>
</dbReference>
<dbReference type="SUPFAM" id="SSF81891">
    <property type="entry name" value="Poly A polymerase C-terminal region-like"/>
    <property type="match status" value="1"/>
</dbReference>